<dbReference type="EMBL" id="JASBWT010000003">
    <property type="protein sequence ID" value="KAJ9106430.1"/>
    <property type="molecule type" value="Genomic_DNA"/>
</dbReference>
<comment type="caution">
    <text evidence="1">The sequence shown here is derived from an EMBL/GenBank/DDBJ whole genome shotgun (WGS) entry which is preliminary data.</text>
</comment>
<sequence>MTLPSPTPRRTTTLPLLAFNDVYRVTQKYSAPAGHATRTNQGEPPSSSSGDQAGKGKKEDEYISVAQFGRTLLGIRDGWGDSSGGEGGKEGLVLFAGDGPDHERIKARCRLLRRYGRASGSGWISRALPAVWREVRSSSKRKATGKCEYGVF</sequence>
<accession>A0ACC2W529</accession>
<protein>
    <submittedName>
        <fullName evidence="1">Uncharacterized protein</fullName>
    </submittedName>
</protein>
<evidence type="ECO:0000313" key="2">
    <source>
        <dbReference type="Proteomes" id="UP001227268"/>
    </source>
</evidence>
<evidence type="ECO:0000313" key="1">
    <source>
        <dbReference type="EMBL" id="KAJ9106430.1"/>
    </source>
</evidence>
<name>A0ACC2W529_9TREE</name>
<keyword evidence="2" id="KW-1185">Reference proteome</keyword>
<organism evidence="1 2">
    <name type="scientific">Naganishia friedmannii</name>
    <dbReference type="NCBI Taxonomy" id="89922"/>
    <lineage>
        <taxon>Eukaryota</taxon>
        <taxon>Fungi</taxon>
        <taxon>Dikarya</taxon>
        <taxon>Basidiomycota</taxon>
        <taxon>Agaricomycotina</taxon>
        <taxon>Tremellomycetes</taxon>
        <taxon>Filobasidiales</taxon>
        <taxon>Filobasidiaceae</taxon>
        <taxon>Naganishia</taxon>
    </lineage>
</organism>
<gene>
    <name evidence="1" type="ORF">QFC21_001576</name>
</gene>
<reference evidence="1" key="1">
    <citation type="submission" date="2023-04" db="EMBL/GenBank/DDBJ databases">
        <title>Draft Genome sequencing of Naganishia species isolated from polar environments using Oxford Nanopore Technology.</title>
        <authorList>
            <person name="Leo P."/>
            <person name="Venkateswaran K."/>
        </authorList>
    </citation>
    <scope>NUCLEOTIDE SEQUENCE</scope>
    <source>
        <strain evidence="1">MNA-CCFEE 5423</strain>
    </source>
</reference>
<proteinExistence type="predicted"/>
<dbReference type="Proteomes" id="UP001227268">
    <property type="component" value="Unassembled WGS sequence"/>
</dbReference>